<keyword evidence="4" id="KW-0539">Nucleus</keyword>
<dbReference type="InterPro" id="IPR001606">
    <property type="entry name" value="ARID_dom"/>
</dbReference>
<dbReference type="AlphaFoldDB" id="A0A1E5WBT3"/>
<feature type="compositionally biased region" description="Basic and acidic residues" evidence="6">
    <location>
        <begin position="12"/>
        <end position="23"/>
    </location>
</feature>
<dbReference type="CDD" id="cd00298">
    <property type="entry name" value="ACD_sHsps_p23-like"/>
    <property type="match status" value="1"/>
</dbReference>
<keyword evidence="2" id="KW-0238">DNA-binding</keyword>
<dbReference type="FunFam" id="2.60.40.790:FF:000014">
    <property type="entry name" value="AT-rich interactive domain-containing protein 3"/>
    <property type="match status" value="1"/>
</dbReference>
<dbReference type="PANTHER" id="PTHR15348">
    <property type="entry name" value="AT-RICH INTERACTIVE DOMAIN-CONTAINING PROTEIN ARID DOMAIN- CONTAINING PROTEIN DEAD RINGER PROTEIN B-CELL REGULATOR OF IGH TRANSCRIPTION BRIGHT"/>
    <property type="match status" value="1"/>
</dbReference>
<evidence type="ECO:0000256" key="6">
    <source>
        <dbReference type="SAM" id="MobiDB-lite"/>
    </source>
</evidence>
<dbReference type="Pfam" id="PF01388">
    <property type="entry name" value="ARID"/>
    <property type="match status" value="1"/>
</dbReference>
<dbReference type="InterPro" id="IPR036431">
    <property type="entry name" value="ARID_dom_sf"/>
</dbReference>
<keyword evidence="1" id="KW-0805">Transcription regulation</keyword>
<evidence type="ECO:0000256" key="1">
    <source>
        <dbReference type="ARBA" id="ARBA00023015"/>
    </source>
</evidence>
<evidence type="ECO:0000259" key="7">
    <source>
        <dbReference type="PROSITE" id="PS01031"/>
    </source>
</evidence>
<evidence type="ECO:0000313" key="9">
    <source>
        <dbReference type="EMBL" id="OEL34886.1"/>
    </source>
</evidence>
<keyword evidence="3" id="KW-0804">Transcription</keyword>
<dbReference type="PROSITE" id="PS51011">
    <property type="entry name" value="ARID"/>
    <property type="match status" value="1"/>
</dbReference>
<dbReference type="GO" id="GO:0006357">
    <property type="term" value="P:regulation of transcription by RNA polymerase II"/>
    <property type="evidence" value="ECO:0007669"/>
    <property type="project" value="InterPro"/>
</dbReference>
<dbReference type="FunFam" id="1.10.150.60:FF:000009">
    <property type="entry name" value="AT-rich interactive domain-containing protein 3"/>
    <property type="match status" value="1"/>
</dbReference>
<dbReference type="SMART" id="SM01014">
    <property type="entry name" value="ARID"/>
    <property type="match status" value="1"/>
</dbReference>
<dbReference type="STRING" id="888268.A0A1E5WBT3"/>
<dbReference type="GO" id="GO:0005634">
    <property type="term" value="C:nucleus"/>
    <property type="evidence" value="ECO:0007669"/>
    <property type="project" value="TreeGrafter"/>
</dbReference>
<dbReference type="Proteomes" id="UP000095767">
    <property type="component" value="Unassembled WGS sequence"/>
</dbReference>
<dbReference type="InterPro" id="IPR045147">
    <property type="entry name" value="ARI3A/B/C"/>
</dbReference>
<feature type="region of interest" description="Disordered" evidence="6">
    <location>
        <begin position="1"/>
        <end position="185"/>
    </location>
</feature>
<feature type="domain" description="ARID" evidence="8">
    <location>
        <begin position="181"/>
        <end position="272"/>
    </location>
</feature>
<dbReference type="PROSITE" id="PS01031">
    <property type="entry name" value="SHSP"/>
    <property type="match status" value="1"/>
</dbReference>
<dbReference type="SMART" id="SM00501">
    <property type="entry name" value="BRIGHT"/>
    <property type="match status" value="1"/>
</dbReference>
<sequence>MSDPRGGTAADPNRDGDDPHDLPLAEEADGEEARQASDKEAVPVSEGTAARGGDTTPDAEPESDDGEGGVGSPDQAEPNAGGERAAPVAAAEEREGIVGGAKVETNGEDAISHDADGEEDEDDDGDEEDDEDDDDSTPDASPRAEAKVEGESSTGMAQSGASHRVEAEPDPFLDGDDSGTEEEQASFMAELERFHREHGLEFKPPKFYGKGLNCLKLWRQVAHLGGHEQVTICKLWRQVGETFRPPKTCTTVSWSFRIFYEKALLEYEKYKVRTGQLLIPPPGLPQPSGTDCEVVVNQSSSARVRRDAAARAMQGWHAHRLLANGTYGDNIFKDKDSMPLASRGKNLKGFGVLKRKKASSPEYALKSSRTKVNKSQLRLPVQSFADILDLVAPFSATELVRMLYGSISGMMVPILICIGMLNFREDSMVIDVGEPADWVKINVRQTKDCFEVYALVPGLLREEVHVQSDPAGRLVITGDPEQPDNPWGITPFKKVVNLPSRIDPHQTSAVVTLHVIFLDISRSVIFVLSAVHCFKAHLVFFDSKYSIYCAGFIAVLLRK</sequence>
<dbReference type="Gene3D" id="1.10.150.60">
    <property type="entry name" value="ARID DNA-binding domain"/>
    <property type="match status" value="1"/>
</dbReference>
<evidence type="ECO:0000256" key="5">
    <source>
        <dbReference type="PROSITE-ProRule" id="PRU00285"/>
    </source>
</evidence>
<accession>A0A1E5WBT3</accession>
<dbReference type="OrthoDB" id="338531at2759"/>
<feature type="compositionally biased region" description="Low complexity" evidence="6">
    <location>
        <begin position="80"/>
        <end position="90"/>
    </location>
</feature>
<protein>
    <submittedName>
        <fullName evidence="9">AT-rich interactive domain-containing protein 3</fullName>
    </submittedName>
</protein>
<feature type="compositionally biased region" description="Polar residues" evidence="6">
    <location>
        <begin position="151"/>
        <end position="161"/>
    </location>
</feature>
<evidence type="ECO:0000256" key="2">
    <source>
        <dbReference type="ARBA" id="ARBA00023125"/>
    </source>
</evidence>
<feature type="domain" description="SHSP" evidence="7">
    <location>
        <begin position="427"/>
        <end position="537"/>
    </location>
</feature>
<dbReference type="SUPFAM" id="SSF49764">
    <property type="entry name" value="HSP20-like chaperones"/>
    <property type="match status" value="1"/>
</dbReference>
<dbReference type="EMBL" id="LWDX02014075">
    <property type="protein sequence ID" value="OEL34886.1"/>
    <property type="molecule type" value="Genomic_DNA"/>
</dbReference>
<feature type="compositionally biased region" description="Acidic residues" evidence="6">
    <location>
        <begin position="57"/>
        <end position="67"/>
    </location>
</feature>
<dbReference type="InterPro" id="IPR008978">
    <property type="entry name" value="HSP20-like_chaperone"/>
</dbReference>
<comment type="similarity">
    <text evidence="5">Belongs to the small heat shock protein (HSP20) family.</text>
</comment>
<reference evidence="9 10" key="1">
    <citation type="submission" date="2016-09" db="EMBL/GenBank/DDBJ databases">
        <title>The draft genome of Dichanthelium oligosanthes: A C3 panicoid grass species.</title>
        <authorList>
            <person name="Studer A.J."/>
            <person name="Schnable J.C."/>
            <person name="Brutnell T.P."/>
        </authorList>
    </citation>
    <scope>NUCLEOTIDE SEQUENCE [LARGE SCALE GENOMIC DNA]</scope>
    <source>
        <strain evidence="10">cv. Kellogg 1175</strain>
        <tissue evidence="9">Leaf</tissue>
    </source>
</reference>
<keyword evidence="10" id="KW-1185">Reference proteome</keyword>
<feature type="compositionally biased region" description="Basic and acidic residues" evidence="6">
    <location>
        <begin position="31"/>
        <end position="41"/>
    </location>
</feature>
<dbReference type="Gene3D" id="2.60.40.790">
    <property type="match status" value="1"/>
</dbReference>
<evidence type="ECO:0000313" key="10">
    <source>
        <dbReference type="Proteomes" id="UP000095767"/>
    </source>
</evidence>
<dbReference type="GO" id="GO:0003677">
    <property type="term" value="F:DNA binding"/>
    <property type="evidence" value="ECO:0007669"/>
    <property type="project" value="UniProtKB-KW"/>
</dbReference>
<comment type="caution">
    <text evidence="9">The sequence shown here is derived from an EMBL/GenBank/DDBJ whole genome shotgun (WGS) entry which is preliminary data.</text>
</comment>
<evidence type="ECO:0000259" key="8">
    <source>
        <dbReference type="PROSITE" id="PS51011"/>
    </source>
</evidence>
<evidence type="ECO:0000256" key="4">
    <source>
        <dbReference type="ARBA" id="ARBA00023242"/>
    </source>
</evidence>
<proteinExistence type="inferred from homology"/>
<dbReference type="SUPFAM" id="SSF46774">
    <property type="entry name" value="ARID-like"/>
    <property type="match status" value="1"/>
</dbReference>
<feature type="compositionally biased region" description="Acidic residues" evidence="6">
    <location>
        <begin position="116"/>
        <end position="137"/>
    </location>
</feature>
<evidence type="ECO:0000256" key="3">
    <source>
        <dbReference type="ARBA" id="ARBA00023163"/>
    </source>
</evidence>
<name>A0A1E5WBT3_9POAL</name>
<dbReference type="PANTHER" id="PTHR15348:SF4">
    <property type="entry name" value="OS02G0714300 PROTEIN"/>
    <property type="match status" value="1"/>
</dbReference>
<dbReference type="CDD" id="cd16100">
    <property type="entry name" value="ARID"/>
    <property type="match status" value="1"/>
</dbReference>
<organism evidence="9 10">
    <name type="scientific">Dichanthelium oligosanthes</name>
    <dbReference type="NCBI Taxonomy" id="888268"/>
    <lineage>
        <taxon>Eukaryota</taxon>
        <taxon>Viridiplantae</taxon>
        <taxon>Streptophyta</taxon>
        <taxon>Embryophyta</taxon>
        <taxon>Tracheophyta</taxon>
        <taxon>Spermatophyta</taxon>
        <taxon>Magnoliopsida</taxon>
        <taxon>Liliopsida</taxon>
        <taxon>Poales</taxon>
        <taxon>Poaceae</taxon>
        <taxon>PACMAD clade</taxon>
        <taxon>Panicoideae</taxon>
        <taxon>Panicodae</taxon>
        <taxon>Paniceae</taxon>
        <taxon>Dichantheliinae</taxon>
        <taxon>Dichanthelium</taxon>
    </lineage>
</organism>
<gene>
    <name evidence="9" type="ORF">BAE44_0004095</name>
</gene>
<feature type="compositionally biased region" description="Acidic residues" evidence="6">
    <location>
        <begin position="168"/>
        <end position="184"/>
    </location>
</feature>
<dbReference type="InterPro" id="IPR002068">
    <property type="entry name" value="A-crystallin/Hsp20_dom"/>
</dbReference>